<reference evidence="1" key="1">
    <citation type="submission" date="2015-12" db="EMBL/GenBank/DDBJ databases">
        <title>Gene expression during late stages of embryo sac development: a critical building block for successful pollen-pistil interactions.</title>
        <authorList>
            <person name="Liu Y."/>
            <person name="Joly V."/>
            <person name="Sabar M."/>
            <person name="Matton D.P."/>
        </authorList>
    </citation>
    <scope>NUCLEOTIDE SEQUENCE</scope>
</reference>
<dbReference type="EMBL" id="GEDG01026976">
    <property type="protein sequence ID" value="JAP14152.1"/>
    <property type="molecule type" value="Transcribed_RNA"/>
</dbReference>
<name>A0A0V0H1C4_SOLCH</name>
<organism evidence="1">
    <name type="scientific">Solanum chacoense</name>
    <name type="common">Chaco potato</name>
    <dbReference type="NCBI Taxonomy" id="4108"/>
    <lineage>
        <taxon>Eukaryota</taxon>
        <taxon>Viridiplantae</taxon>
        <taxon>Streptophyta</taxon>
        <taxon>Embryophyta</taxon>
        <taxon>Tracheophyta</taxon>
        <taxon>Spermatophyta</taxon>
        <taxon>Magnoliopsida</taxon>
        <taxon>eudicotyledons</taxon>
        <taxon>Gunneridae</taxon>
        <taxon>Pentapetalae</taxon>
        <taxon>asterids</taxon>
        <taxon>lamiids</taxon>
        <taxon>Solanales</taxon>
        <taxon>Solanaceae</taxon>
        <taxon>Solanoideae</taxon>
        <taxon>Solaneae</taxon>
        <taxon>Solanum</taxon>
    </lineage>
</organism>
<evidence type="ECO:0000313" key="1">
    <source>
        <dbReference type="EMBL" id="JAP14152.1"/>
    </source>
</evidence>
<dbReference type="AlphaFoldDB" id="A0A0V0H1C4"/>
<protein>
    <submittedName>
        <fullName evidence="1">Putative ovule protein</fullName>
    </submittedName>
</protein>
<accession>A0A0V0H1C4</accession>
<proteinExistence type="predicted"/>
<sequence length="61" mass="6792">MPSGIAGVVLVQTTCTCRHHRPTQIHHSDHKQYSLEPIRSISSHSNSICCQLHHLGHSTLI</sequence>